<keyword evidence="3" id="KW-1185">Reference proteome</keyword>
<feature type="compositionally biased region" description="Pro residues" evidence="1">
    <location>
        <begin position="93"/>
        <end position="119"/>
    </location>
</feature>
<feature type="region of interest" description="Disordered" evidence="1">
    <location>
        <begin position="68"/>
        <end position="119"/>
    </location>
</feature>
<sequence length="119" mass="12640">MGTALATLSRKKENQGTVTRALGPSGSDMPGQALLIGLSAPDVKWGSAVLVDLAKAALRWRQKHPSYTLAKSTGVPGSGVTAVHNRPSHLLPLSPPTRCPWWPPPSGWPQPASPRRPPR</sequence>
<proteinExistence type="predicted"/>
<protein>
    <submittedName>
        <fullName evidence="2">Uncharacterized protein</fullName>
    </submittedName>
</protein>
<reference evidence="2 3" key="1">
    <citation type="journal article" date="2019" name="Int. J. Syst. Evol. Microbiol.">
        <title>The Global Catalogue of Microorganisms (GCM) 10K type strain sequencing project: providing services to taxonomists for standard genome sequencing and annotation.</title>
        <authorList>
            <consortium name="The Broad Institute Genomics Platform"/>
            <consortium name="The Broad Institute Genome Sequencing Center for Infectious Disease"/>
            <person name="Wu L."/>
            <person name="Ma J."/>
        </authorList>
    </citation>
    <scope>NUCLEOTIDE SEQUENCE [LARGE SCALE GENOMIC DNA]</scope>
    <source>
        <strain evidence="2 3">JCM 3325</strain>
    </source>
</reference>
<organism evidence="2 3">
    <name type="scientific">Actinomadura vinacea</name>
    <dbReference type="NCBI Taxonomy" id="115336"/>
    <lineage>
        <taxon>Bacteria</taxon>
        <taxon>Bacillati</taxon>
        <taxon>Actinomycetota</taxon>
        <taxon>Actinomycetes</taxon>
        <taxon>Streptosporangiales</taxon>
        <taxon>Thermomonosporaceae</taxon>
        <taxon>Actinomadura</taxon>
    </lineage>
</organism>
<evidence type="ECO:0000313" key="2">
    <source>
        <dbReference type="EMBL" id="GAA2398001.1"/>
    </source>
</evidence>
<evidence type="ECO:0000256" key="1">
    <source>
        <dbReference type="SAM" id="MobiDB-lite"/>
    </source>
</evidence>
<dbReference type="EMBL" id="BAAARW010000001">
    <property type="protein sequence ID" value="GAA2398001.1"/>
    <property type="molecule type" value="Genomic_DNA"/>
</dbReference>
<feature type="region of interest" description="Disordered" evidence="1">
    <location>
        <begin position="1"/>
        <end position="29"/>
    </location>
</feature>
<gene>
    <name evidence="2" type="ORF">GCM10010191_00840</name>
</gene>
<name>A0ABN3I905_9ACTN</name>
<accession>A0ABN3I905</accession>
<comment type="caution">
    <text evidence="2">The sequence shown here is derived from an EMBL/GenBank/DDBJ whole genome shotgun (WGS) entry which is preliminary data.</text>
</comment>
<evidence type="ECO:0000313" key="3">
    <source>
        <dbReference type="Proteomes" id="UP001501231"/>
    </source>
</evidence>
<dbReference type="Proteomes" id="UP001501231">
    <property type="component" value="Unassembled WGS sequence"/>
</dbReference>